<evidence type="ECO:0000313" key="3">
    <source>
        <dbReference type="Proteomes" id="UP000887567"/>
    </source>
</evidence>
<dbReference type="RefSeq" id="XP_020917804.1">
    <property type="nucleotide sequence ID" value="XM_021062145.2"/>
</dbReference>
<dbReference type="AlphaFoldDB" id="A0A913YBE9"/>
<dbReference type="KEGG" id="epa:110255088"/>
<dbReference type="Proteomes" id="UP000887567">
    <property type="component" value="Unplaced"/>
</dbReference>
<proteinExistence type="predicted"/>
<feature type="transmembrane region" description="Helical" evidence="1">
    <location>
        <begin position="255"/>
        <end position="273"/>
    </location>
</feature>
<keyword evidence="3" id="KW-1185">Reference proteome</keyword>
<dbReference type="GeneID" id="110255088"/>
<reference evidence="2" key="1">
    <citation type="submission" date="2022-11" db="UniProtKB">
        <authorList>
            <consortium name="EnsemblMetazoa"/>
        </authorList>
    </citation>
    <scope>IDENTIFICATION</scope>
</reference>
<protein>
    <submittedName>
        <fullName evidence="2">Uncharacterized protein</fullName>
    </submittedName>
</protein>
<keyword evidence="1" id="KW-0472">Membrane</keyword>
<evidence type="ECO:0000256" key="1">
    <source>
        <dbReference type="SAM" id="Phobius"/>
    </source>
</evidence>
<sequence length="274" mass="31353">MRLYLDRNLARFDDFAASKGFKLTHYIDGLSDVIFDRIKDWQNQVIGRLQNDGKSLADKATAIVNDVHLETELEWDGYHCFIGIRNSHAVVYFIPIESRETPYNTTGWHVFSSSFEVDVVRIHLAFSEEDSSRYAIYINTPTKLFEDVPLFLCCNVLTSLKALQVLAYVTSLKLGNYRELESDCLEFGKAAATFALRHFATEREFIKSKVDLKMKNAMNLNELTITNYKSEALSRRNTASKYTGLVSIVSAQSPLIQMVLVSVVVMTLYHFFIR</sequence>
<accession>A0A913YBE9</accession>
<evidence type="ECO:0000313" key="2">
    <source>
        <dbReference type="EnsemblMetazoa" id="XP_020917804.1"/>
    </source>
</evidence>
<keyword evidence="1" id="KW-0812">Transmembrane</keyword>
<keyword evidence="1" id="KW-1133">Transmembrane helix</keyword>
<name>A0A913YBE9_EXADI</name>
<dbReference type="OrthoDB" id="5978988at2759"/>
<organism evidence="2 3">
    <name type="scientific">Exaiptasia diaphana</name>
    <name type="common">Tropical sea anemone</name>
    <name type="synonym">Aiptasia pulchella</name>
    <dbReference type="NCBI Taxonomy" id="2652724"/>
    <lineage>
        <taxon>Eukaryota</taxon>
        <taxon>Metazoa</taxon>
        <taxon>Cnidaria</taxon>
        <taxon>Anthozoa</taxon>
        <taxon>Hexacorallia</taxon>
        <taxon>Actiniaria</taxon>
        <taxon>Aiptasiidae</taxon>
        <taxon>Exaiptasia</taxon>
    </lineage>
</organism>
<dbReference type="EnsemblMetazoa" id="XM_021062145.2">
    <property type="protein sequence ID" value="XP_020917804.1"/>
    <property type="gene ID" value="LOC110255088"/>
</dbReference>